<comment type="cofactor">
    <cofactor evidence="10">
        <name>Zn(2+)</name>
        <dbReference type="ChEBI" id="CHEBI:29105"/>
    </cofactor>
    <text evidence="10">Binds 2 Zn(2+) ions.</text>
</comment>
<keyword evidence="4 10" id="KW-0540">Nuclease</keyword>
<accession>A0A177KSI7</accession>
<keyword evidence="3 10" id="KW-0819">tRNA processing</keyword>
<dbReference type="GO" id="GO:0008270">
    <property type="term" value="F:zinc ion binding"/>
    <property type="evidence" value="ECO:0007669"/>
    <property type="project" value="UniProtKB-UniRule"/>
</dbReference>
<organism evidence="12 13">
    <name type="scientific">Domibacillus aminovorans</name>
    <dbReference type="NCBI Taxonomy" id="29332"/>
    <lineage>
        <taxon>Bacteria</taxon>
        <taxon>Bacillati</taxon>
        <taxon>Bacillota</taxon>
        <taxon>Bacilli</taxon>
        <taxon>Bacillales</taxon>
        <taxon>Bacillaceae</taxon>
        <taxon>Domibacillus</taxon>
    </lineage>
</organism>
<evidence type="ECO:0000256" key="4">
    <source>
        <dbReference type="ARBA" id="ARBA00022722"/>
    </source>
</evidence>
<feature type="domain" description="Metallo-beta-lactamase" evidence="11">
    <location>
        <begin position="18"/>
        <end position="269"/>
    </location>
</feature>
<feature type="binding site" evidence="10">
    <location>
        <position position="65"/>
    </location>
    <ligand>
        <name>Zn(2+)</name>
        <dbReference type="ChEBI" id="CHEBI:29105"/>
        <label>1</label>
        <note>catalytic</note>
    </ligand>
</feature>
<evidence type="ECO:0000256" key="6">
    <source>
        <dbReference type="ARBA" id="ARBA00022759"/>
    </source>
</evidence>
<evidence type="ECO:0000313" key="12">
    <source>
        <dbReference type="EMBL" id="OAH56309.1"/>
    </source>
</evidence>
<keyword evidence="8 10" id="KW-0862">Zinc</keyword>
<dbReference type="GO" id="GO:0042802">
    <property type="term" value="F:identical protein binding"/>
    <property type="evidence" value="ECO:0007669"/>
    <property type="project" value="UniProtKB-ARBA"/>
</dbReference>
<dbReference type="SUPFAM" id="SSF56281">
    <property type="entry name" value="Metallo-hydrolase/oxidoreductase"/>
    <property type="match status" value="1"/>
</dbReference>
<evidence type="ECO:0000256" key="2">
    <source>
        <dbReference type="ARBA" id="ARBA00012477"/>
    </source>
</evidence>
<dbReference type="SMART" id="SM00849">
    <property type="entry name" value="Lactamase_B"/>
    <property type="match status" value="1"/>
</dbReference>
<protein>
    <recommendedName>
        <fullName evidence="2 10">Ribonuclease Z</fullName>
        <shortName evidence="10">RNase Z</shortName>
        <ecNumber evidence="2 10">3.1.26.11</ecNumber>
    </recommendedName>
    <alternativeName>
        <fullName evidence="10">tRNA 3 endonuclease</fullName>
    </alternativeName>
    <alternativeName>
        <fullName evidence="10">tRNase Z</fullName>
    </alternativeName>
</protein>
<dbReference type="Gene3D" id="3.60.15.10">
    <property type="entry name" value="Ribonuclease Z/Hydroxyacylglutathione hydrolase-like"/>
    <property type="match status" value="1"/>
</dbReference>
<feature type="binding site" evidence="10">
    <location>
        <position position="140"/>
    </location>
    <ligand>
        <name>Zn(2+)</name>
        <dbReference type="ChEBI" id="CHEBI:29105"/>
        <label>1</label>
        <note>catalytic</note>
    </ligand>
</feature>
<comment type="function">
    <text evidence="9 10">Zinc phosphodiesterase, which displays some tRNA 3'-processing endonuclease activity. Probably involved in tRNA maturation, by removing a 3'-trailer from precursor tRNA.</text>
</comment>
<sequence length="305" mass="33997">MEVLFLGTGAGVPGKIRNVTSIALKMLNERGAVWLIDCGEATQHQILHTTLKPRRIEKIFITHLHGDHIFGLPGLLGSRSFQGGTEPLTVYGPAGIRMFVETALHVSKTHLQYPLFIEEIEEGIVFEDNGMTVTSGKLDHGIYSLGYRFAEKEKVGELLVDRLREDKIPPGPIYKQIKEGESVTLPDGRIIDPGRYTKEPQPGKIVTILGDTRQSDAAVRLAEDANLLVHEATFNAENEEMARDYYHSTTKQAAETALRARVKKLCLTHISSRYTIEDARQLLNEAEILFQPVVIAQDLMEVTVD</sequence>
<feature type="binding site" evidence="10">
    <location>
        <position position="68"/>
    </location>
    <ligand>
        <name>Zn(2+)</name>
        <dbReference type="ChEBI" id="CHEBI:29105"/>
        <label>2</label>
        <note>catalytic</note>
    </ligand>
</feature>
<evidence type="ECO:0000256" key="7">
    <source>
        <dbReference type="ARBA" id="ARBA00022801"/>
    </source>
</evidence>
<comment type="catalytic activity">
    <reaction evidence="10">
        <text>Endonucleolytic cleavage of RNA, removing extra 3' nucleotides from tRNA precursor, generating 3' termini of tRNAs. A 3'-hydroxy group is left at the tRNA terminus and a 5'-phosphoryl group is left at the trailer molecule.</text>
        <dbReference type="EC" id="3.1.26.11"/>
    </reaction>
</comment>
<dbReference type="InterPro" id="IPR013471">
    <property type="entry name" value="RNase_Z/BN"/>
</dbReference>
<dbReference type="NCBIfam" id="NF000801">
    <property type="entry name" value="PRK00055.1-3"/>
    <property type="match status" value="1"/>
</dbReference>
<dbReference type="AlphaFoldDB" id="A0A177KSI7"/>
<evidence type="ECO:0000256" key="8">
    <source>
        <dbReference type="ARBA" id="ARBA00022833"/>
    </source>
</evidence>
<feature type="binding site" evidence="10">
    <location>
        <position position="63"/>
    </location>
    <ligand>
        <name>Zn(2+)</name>
        <dbReference type="ChEBI" id="CHEBI:29105"/>
        <label>1</label>
        <note>catalytic</note>
    </ligand>
</feature>
<gene>
    <name evidence="10" type="primary">rnz</name>
    <name evidence="12" type="ORF">AWH48_04565</name>
</gene>
<evidence type="ECO:0000259" key="11">
    <source>
        <dbReference type="SMART" id="SM00849"/>
    </source>
</evidence>
<dbReference type="EC" id="3.1.26.11" evidence="2 10"/>
<feature type="binding site" evidence="10">
    <location>
        <position position="269"/>
    </location>
    <ligand>
        <name>Zn(2+)</name>
        <dbReference type="ChEBI" id="CHEBI:29105"/>
        <label>2</label>
        <note>catalytic</note>
    </ligand>
</feature>
<dbReference type="RefSeq" id="WP_026221690.1">
    <property type="nucleotide sequence ID" value="NZ_LQWZ01000023.1"/>
</dbReference>
<feature type="binding site" evidence="10">
    <location>
        <position position="67"/>
    </location>
    <ligand>
        <name>Zn(2+)</name>
        <dbReference type="ChEBI" id="CHEBI:29105"/>
        <label>2</label>
        <note>catalytic</note>
    </ligand>
</feature>
<dbReference type="Pfam" id="PF23023">
    <property type="entry name" value="Anti-Pycsar_Apyc1"/>
    <property type="match status" value="1"/>
</dbReference>
<dbReference type="InterPro" id="IPR036866">
    <property type="entry name" value="RibonucZ/Hydroxyglut_hydro"/>
</dbReference>
<proteinExistence type="inferred from homology"/>
<evidence type="ECO:0000256" key="1">
    <source>
        <dbReference type="ARBA" id="ARBA00011738"/>
    </source>
</evidence>
<comment type="similarity">
    <text evidence="10">Belongs to the RNase Z family.</text>
</comment>
<keyword evidence="6 10" id="KW-0255">Endonuclease</keyword>
<feature type="active site" description="Proton acceptor" evidence="10">
    <location>
        <position position="67"/>
    </location>
</feature>
<evidence type="ECO:0000256" key="5">
    <source>
        <dbReference type="ARBA" id="ARBA00022723"/>
    </source>
</evidence>
<dbReference type="CDD" id="cd07717">
    <property type="entry name" value="RNaseZ_ZiPD-like_MBL-fold"/>
    <property type="match status" value="1"/>
</dbReference>
<dbReference type="PANTHER" id="PTHR46018">
    <property type="entry name" value="ZINC PHOSPHODIESTERASE ELAC PROTEIN 1"/>
    <property type="match status" value="1"/>
</dbReference>
<evidence type="ECO:0000256" key="3">
    <source>
        <dbReference type="ARBA" id="ARBA00022694"/>
    </source>
</evidence>
<dbReference type="EMBL" id="LQWZ01000023">
    <property type="protein sequence ID" value="OAH56309.1"/>
    <property type="molecule type" value="Genomic_DNA"/>
</dbReference>
<keyword evidence="7 10" id="KW-0378">Hydrolase</keyword>
<keyword evidence="5 10" id="KW-0479">Metal-binding</keyword>
<evidence type="ECO:0000313" key="13">
    <source>
        <dbReference type="Proteomes" id="UP000077271"/>
    </source>
</evidence>
<dbReference type="NCBIfam" id="TIGR02651">
    <property type="entry name" value="RNase_Z"/>
    <property type="match status" value="1"/>
</dbReference>
<dbReference type="InterPro" id="IPR001279">
    <property type="entry name" value="Metallo-B-lactamas"/>
</dbReference>
<dbReference type="PANTHER" id="PTHR46018:SF2">
    <property type="entry name" value="ZINC PHOSPHODIESTERASE ELAC PROTEIN 1"/>
    <property type="match status" value="1"/>
</dbReference>
<dbReference type="Proteomes" id="UP000077271">
    <property type="component" value="Unassembled WGS sequence"/>
</dbReference>
<evidence type="ECO:0000256" key="9">
    <source>
        <dbReference type="ARBA" id="ARBA00057812"/>
    </source>
</evidence>
<evidence type="ECO:0000256" key="10">
    <source>
        <dbReference type="HAMAP-Rule" id="MF_01818"/>
    </source>
</evidence>
<dbReference type="FunFam" id="3.60.15.10:FF:000002">
    <property type="entry name" value="Ribonuclease Z"/>
    <property type="match status" value="1"/>
</dbReference>
<dbReference type="GO" id="GO:0042781">
    <property type="term" value="F:3'-tRNA processing endoribonuclease activity"/>
    <property type="evidence" value="ECO:0007669"/>
    <property type="project" value="UniProtKB-UniRule"/>
</dbReference>
<comment type="subunit">
    <text evidence="1 10">Homodimer.</text>
</comment>
<reference evidence="12 13" key="1">
    <citation type="submission" date="2016-01" db="EMBL/GenBank/DDBJ databases">
        <title>Investigation of taxonomic status of Bacillus aminovorans.</title>
        <authorList>
            <person name="Verma A."/>
            <person name="Pal Y."/>
            <person name="Krishnamurthi S."/>
        </authorList>
    </citation>
    <scope>NUCLEOTIDE SEQUENCE [LARGE SCALE GENOMIC DNA]</scope>
    <source>
        <strain evidence="12 13">DSM 4337</strain>
    </source>
</reference>
<dbReference type="OrthoDB" id="9800940at2"/>
<name>A0A177KSI7_9BACI</name>
<feature type="binding site" evidence="10">
    <location>
        <position position="211"/>
    </location>
    <ligand>
        <name>Zn(2+)</name>
        <dbReference type="ChEBI" id="CHEBI:29105"/>
        <label>2</label>
        <note>catalytic</note>
    </ligand>
</feature>
<dbReference type="HAMAP" id="MF_01818">
    <property type="entry name" value="RNase_Z_BN"/>
    <property type="match status" value="1"/>
</dbReference>
<comment type="caution">
    <text evidence="12">The sequence shown here is derived from an EMBL/GenBank/DDBJ whole genome shotgun (WGS) entry which is preliminary data.</text>
</comment>
<feature type="binding site" evidence="10">
    <location>
        <position position="211"/>
    </location>
    <ligand>
        <name>Zn(2+)</name>
        <dbReference type="ChEBI" id="CHEBI:29105"/>
        <label>1</label>
        <note>catalytic</note>
    </ligand>
</feature>